<comment type="catalytic activity">
    <reaction evidence="7 10">
        <text>L-glutamate + NH4(+) + ATP = L-glutamine + ADP + phosphate + H(+)</text>
        <dbReference type="Rhea" id="RHEA:16169"/>
        <dbReference type="ChEBI" id="CHEBI:15378"/>
        <dbReference type="ChEBI" id="CHEBI:28938"/>
        <dbReference type="ChEBI" id="CHEBI:29985"/>
        <dbReference type="ChEBI" id="CHEBI:30616"/>
        <dbReference type="ChEBI" id="CHEBI:43474"/>
        <dbReference type="ChEBI" id="CHEBI:58359"/>
        <dbReference type="ChEBI" id="CHEBI:456216"/>
        <dbReference type="EC" id="6.3.1.2"/>
    </reaction>
</comment>
<dbReference type="EnsemblProtists" id="EOD13159">
    <property type="protein sequence ID" value="EOD13159"/>
    <property type="gene ID" value="EMIHUDRAFT_437187"/>
</dbReference>
<evidence type="ECO:0000256" key="4">
    <source>
        <dbReference type="ARBA" id="ARBA00022598"/>
    </source>
</evidence>
<dbReference type="InterPro" id="IPR008146">
    <property type="entry name" value="Gln_synth_cat_dom"/>
</dbReference>
<dbReference type="Gene3D" id="3.30.590.10">
    <property type="entry name" value="Glutamine synthetase/guanido kinase, catalytic domain"/>
    <property type="match status" value="1"/>
</dbReference>
<evidence type="ECO:0000259" key="12">
    <source>
        <dbReference type="PROSITE" id="PS51987"/>
    </source>
</evidence>
<reference evidence="13" key="2">
    <citation type="submission" date="2024-10" db="UniProtKB">
        <authorList>
            <consortium name="EnsemblProtists"/>
        </authorList>
    </citation>
    <scope>IDENTIFICATION</scope>
</reference>
<evidence type="ECO:0000256" key="9">
    <source>
        <dbReference type="RuleBase" id="RU000384"/>
    </source>
</evidence>
<dbReference type="GO" id="GO:0006542">
    <property type="term" value="P:glutamine biosynthetic process"/>
    <property type="evidence" value="ECO:0007669"/>
    <property type="project" value="InterPro"/>
</dbReference>
<keyword evidence="5 10" id="KW-0547">Nucleotide-binding</keyword>
<dbReference type="SUPFAM" id="SSF54368">
    <property type="entry name" value="Glutamine synthetase, N-terminal domain"/>
    <property type="match status" value="1"/>
</dbReference>
<dbReference type="GO" id="GO:0004356">
    <property type="term" value="F:glutamine synthetase activity"/>
    <property type="evidence" value="ECO:0007669"/>
    <property type="project" value="UniProtKB-EC"/>
</dbReference>
<dbReference type="Gene3D" id="3.10.20.70">
    <property type="entry name" value="Glutamine synthetase, N-terminal domain"/>
    <property type="match status" value="1"/>
</dbReference>
<evidence type="ECO:0000259" key="11">
    <source>
        <dbReference type="PROSITE" id="PS51986"/>
    </source>
</evidence>
<evidence type="ECO:0000256" key="1">
    <source>
        <dbReference type="ARBA" id="ARBA00009897"/>
    </source>
</evidence>
<dbReference type="eggNOG" id="KOG0683">
    <property type="taxonomic scope" value="Eukaryota"/>
</dbReference>
<dbReference type="InterPro" id="IPR008147">
    <property type="entry name" value="Gln_synt_N"/>
</dbReference>
<dbReference type="STRING" id="2903.R1DWQ0"/>
<reference evidence="14" key="1">
    <citation type="journal article" date="2013" name="Nature">
        <title>Pan genome of the phytoplankton Emiliania underpins its global distribution.</title>
        <authorList>
            <person name="Read B.A."/>
            <person name="Kegel J."/>
            <person name="Klute M.J."/>
            <person name="Kuo A."/>
            <person name="Lefebvre S.C."/>
            <person name="Maumus F."/>
            <person name="Mayer C."/>
            <person name="Miller J."/>
            <person name="Monier A."/>
            <person name="Salamov A."/>
            <person name="Young J."/>
            <person name="Aguilar M."/>
            <person name="Claverie J.M."/>
            <person name="Frickenhaus S."/>
            <person name="Gonzalez K."/>
            <person name="Herman E.K."/>
            <person name="Lin Y.C."/>
            <person name="Napier J."/>
            <person name="Ogata H."/>
            <person name="Sarno A.F."/>
            <person name="Shmutz J."/>
            <person name="Schroeder D."/>
            <person name="de Vargas C."/>
            <person name="Verret F."/>
            <person name="von Dassow P."/>
            <person name="Valentin K."/>
            <person name="Van de Peer Y."/>
            <person name="Wheeler G."/>
            <person name="Dacks J.B."/>
            <person name="Delwiche C.F."/>
            <person name="Dyhrman S.T."/>
            <person name="Glockner G."/>
            <person name="John U."/>
            <person name="Richards T."/>
            <person name="Worden A.Z."/>
            <person name="Zhang X."/>
            <person name="Grigoriev I.V."/>
            <person name="Allen A.E."/>
            <person name="Bidle K."/>
            <person name="Borodovsky M."/>
            <person name="Bowler C."/>
            <person name="Brownlee C."/>
            <person name="Cock J.M."/>
            <person name="Elias M."/>
            <person name="Gladyshev V.N."/>
            <person name="Groth M."/>
            <person name="Guda C."/>
            <person name="Hadaegh A."/>
            <person name="Iglesias-Rodriguez M.D."/>
            <person name="Jenkins J."/>
            <person name="Jones B.M."/>
            <person name="Lawson T."/>
            <person name="Leese F."/>
            <person name="Lindquist E."/>
            <person name="Lobanov A."/>
            <person name="Lomsadze A."/>
            <person name="Malik S.B."/>
            <person name="Marsh M.E."/>
            <person name="Mackinder L."/>
            <person name="Mock T."/>
            <person name="Mueller-Roeber B."/>
            <person name="Pagarete A."/>
            <person name="Parker M."/>
            <person name="Probert I."/>
            <person name="Quesneville H."/>
            <person name="Raines C."/>
            <person name="Rensing S.A."/>
            <person name="Riano-Pachon D.M."/>
            <person name="Richier S."/>
            <person name="Rokitta S."/>
            <person name="Shiraiwa Y."/>
            <person name="Soanes D.M."/>
            <person name="van der Giezen M."/>
            <person name="Wahlund T.M."/>
            <person name="Williams B."/>
            <person name="Wilson W."/>
            <person name="Wolfe G."/>
            <person name="Wurch L.L."/>
        </authorList>
    </citation>
    <scope>NUCLEOTIDE SEQUENCE</scope>
</reference>
<dbReference type="PaxDb" id="2903-EOD13159"/>
<evidence type="ECO:0000313" key="13">
    <source>
        <dbReference type="EnsemblProtists" id="EOD13159"/>
    </source>
</evidence>
<keyword evidence="4 10" id="KW-0436">Ligase</keyword>
<dbReference type="HOGENOM" id="CLU_036762_1_1_1"/>
<dbReference type="PROSITE" id="PS51986">
    <property type="entry name" value="GS_BETA_GRASP"/>
    <property type="match status" value="1"/>
</dbReference>
<dbReference type="SUPFAM" id="SSF55931">
    <property type="entry name" value="Glutamine synthetase/guanido kinase"/>
    <property type="match status" value="1"/>
</dbReference>
<feature type="domain" description="GS catalytic" evidence="12">
    <location>
        <begin position="135"/>
        <end position="429"/>
    </location>
</feature>
<sequence>MLALASSAPLSLVVQRAMPATTRLATPRMAEFVETDAAVLDRYMNLPHPGQVQAEYLWIDAKGEVRSKCRTIDAKKASLDQLPSWNYDGSSCDQAPGEDSEVIIKPRAVYKDPFRPGDNILVLTDTYTPAGEPLPTNTRTAATERFAGREDEVPWFGIEQEYTLFNLDKVTPLGWPQGGFPGAQGPYYCGAGADRSFGRSISEAHYKACLYAGIAISGTNAEVMPGQWEYQVGPCVGIAAADELMVSRYILQRVCEDFGVYCTFDPKPIDGDWNGAGCHTNFSTEKMRKAGGRAAIDTAPPPAGARAKRPRAIRQLGARHSAHIAAYGEGNERRLTGKHETADMNTFSYGVANRGCSIRIPRSVEADGCGYLEARHRRRDARDRRPSSNMDPYVVTSMIFETIADGNEELDSTTRSRELDVKESSVALA</sequence>
<dbReference type="GO" id="GO:0005737">
    <property type="term" value="C:cytoplasm"/>
    <property type="evidence" value="ECO:0007669"/>
    <property type="project" value="TreeGrafter"/>
</dbReference>
<dbReference type="PANTHER" id="PTHR20852:SF57">
    <property type="entry name" value="GLUTAMINE SYNTHETASE 2 CYTOPLASMIC"/>
    <property type="match status" value="1"/>
</dbReference>
<dbReference type="RefSeq" id="XP_005765588.1">
    <property type="nucleotide sequence ID" value="XM_005765531.1"/>
</dbReference>
<keyword evidence="6 10" id="KW-0067">ATP-binding</keyword>
<dbReference type="PROSITE" id="PS51987">
    <property type="entry name" value="GS_CATALYTIC"/>
    <property type="match status" value="1"/>
</dbReference>
<evidence type="ECO:0000256" key="3">
    <source>
        <dbReference type="ARBA" id="ARBA00012937"/>
    </source>
</evidence>
<keyword evidence="14" id="KW-1185">Reference proteome</keyword>
<evidence type="ECO:0000256" key="8">
    <source>
        <dbReference type="PROSITE-ProRule" id="PRU01330"/>
    </source>
</evidence>
<dbReference type="FunFam" id="3.10.20.70:FF:000004">
    <property type="entry name" value="Glutamine synthetase"/>
    <property type="match status" value="1"/>
</dbReference>
<protein>
    <recommendedName>
        <fullName evidence="3 10">Glutamine synthetase</fullName>
        <ecNumber evidence="3 10">6.3.1.2</ecNumber>
    </recommendedName>
</protein>
<comment type="subunit">
    <text evidence="2">Homooctamer.</text>
</comment>
<dbReference type="Pfam" id="PF00120">
    <property type="entry name" value="Gln-synt_C"/>
    <property type="match status" value="1"/>
</dbReference>
<dbReference type="EC" id="6.3.1.2" evidence="3 10"/>
<dbReference type="SMART" id="SM01230">
    <property type="entry name" value="Gln-synt_C"/>
    <property type="match status" value="1"/>
</dbReference>
<dbReference type="AlphaFoldDB" id="A0A0D3IPH4"/>
<evidence type="ECO:0000256" key="2">
    <source>
        <dbReference type="ARBA" id="ARBA00011823"/>
    </source>
</evidence>
<evidence type="ECO:0000256" key="6">
    <source>
        <dbReference type="ARBA" id="ARBA00022840"/>
    </source>
</evidence>
<dbReference type="InterPro" id="IPR027302">
    <property type="entry name" value="Gln_synth_N_conserv_site"/>
</dbReference>
<dbReference type="GO" id="GO:0005524">
    <property type="term" value="F:ATP binding"/>
    <property type="evidence" value="ECO:0007669"/>
    <property type="project" value="UniProtKB-KW"/>
</dbReference>
<dbReference type="PANTHER" id="PTHR20852">
    <property type="entry name" value="GLUTAMINE SYNTHETASE"/>
    <property type="match status" value="1"/>
</dbReference>
<dbReference type="KEGG" id="ehx:EMIHUDRAFT_437187"/>
<accession>A0A0D3IPH4</accession>
<dbReference type="InterPro" id="IPR014746">
    <property type="entry name" value="Gln_synth/guanido_kin_cat_dom"/>
</dbReference>
<dbReference type="GeneID" id="17259258"/>
<dbReference type="Proteomes" id="UP000013827">
    <property type="component" value="Unassembled WGS sequence"/>
</dbReference>
<evidence type="ECO:0000313" key="14">
    <source>
        <dbReference type="Proteomes" id="UP000013827"/>
    </source>
</evidence>
<name>A0A0D3IPH4_EMIH1</name>
<feature type="domain" description="GS beta-grasp" evidence="11">
    <location>
        <begin position="52"/>
        <end position="131"/>
    </location>
</feature>
<evidence type="ECO:0000256" key="10">
    <source>
        <dbReference type="RuleBase" id="RU004356"/>
    </source>
</evidence>
<evidence type="ECO:0000256" key="7">
    <source>
        <dbReference type="ARBA" id="ARBA00049436"/>
    </source>
</evidence>
<dbReference type="InterPro" id="IPR027303">
    <property type="entry name" value="Gln_synth_gly_rich_site"/>
</dbReference>
<comment type="similarity">
    <text evidence="1 8 9">Belongs to the glutamine synthetase family.</text>
</comment>
<organism evidence="13 14">
    <name type="scientific">Emiliania huxleyi (strain CCMP1516)</name>
    <dbReference type="NCBI Taxonomy" id="280463"/>
    <lineage>
        <taxon>Eukaryota</taxon>
        <taxon>Haptista</taxon>
        <taxon>Haptophyta</taxon>
        <taxon>Prymnesiophyceae</taxon>
        <taxon>Isochrysidales</taxon>
        <taxon>Noelaerhabdaceae</taxon>
        <taxon>Emiliania</taxon>
    </lineage>
</organism>
<dbReference type="FunFam" id="3.30.590.10:FF:000004">
    <property type="entry name" value="Glutamine synthetase"/>
    <property type="match status" value="1"/>
</dbReference>
<dbReference type="InterPro" id="IPR036651">
    <property type="entry name" value="Gln_synt_N_sf"/>
</dbReference>
<dbReference type="PROSITE" id="PS00181">
    <property type="entry name" value="GLNA_ATP"/>
    <property type="match status" value="1"/>
</dbReference>
<dbReference type="PROSITE" id="PS00180">
    <property type="entry name" value="GLNA_1"/>
    <property type="match status" value="1"/>
</dbReference>
<dbReference type="OMA" id="NRHRCLE"/>
<proteinExistence type="inferred from homology"/>
<dbReference type="InterPro" id="IPR050292">
    <property type="entry name" value="Glutamine_Synthetase"/>
</dbReference>
<evidence type="ECO:0000256" key="5">
    <source>
        <dbReference type="ARBA" id="ARBA00022741"/>
    </source>
</evidence>